<feature type="non-terminal residue" evidence="1">
    <location>
        <position position="1"/>
    </location>
</feature>
<dbReference type="AlphaFoldDB" id="A0A392VR43"/>
<dbReference type="EMBL" id="LXQA011254159">
    <property type="protein sequence ID" value="MCI90786.1"/>
    <property type="molecule type" value="Genomic_DNA"/>
</dbReference>
<organism evidence="1 2">
    <name type="scientific">Trifolium medium</name>
    <dbReference type="NCBI Taxonomy" id="97028"/>
    <lineage>
        <taxon>Eukaryota</taxon>
        <taxon>Viridiplantae</taxon>
        <taxon>Streptophyta</taxon>
        <taxon>Embryophyta</taxon>
        <taxon>Tracheophyta</taxon>
        <taxon>Spermatophyta</taxon>
        <taxon>Magnoliopsida</taxon>
        <taxon>eudicotyledons</taxon>
        <taxon>Gunneridae</taxon>
        <taxon>Pentapetalae</taxon>
        <taxon>rosids</taxon>
        <taxon>fabids</taxon>
        <taxon>Fabales</taxon>
        <taxon>Fabaceae</taxon>
        <taxon>Papilionoideae</taxon>
        <taxon>50 kb inversion clade</taxon>
        <taxon>NPAAA clade</taxon>
        <taxon>Hologalegina</taxon>
        <taxon>IRL clade</taxon>
        <taxon>Trifolieae</taxon>
        <taxon>Trifolium</taxon>
    </lineage>
</organism>
<sequence length="47" mass="5536">WPESAVVEWWCGDGCSGDSVDMVVRWRLRNSGEIFHYNKIALERRPK</sequence>
<reference evidence="1 2" key="1">
    <citation type="journal article" date="2018" name="Front. Plant Sci.">
        <title>Red Clover (Trifolium pratense) and Zigzag Clover (T. medium) - A Picture of Genomic Similarities and Differences.</title>
        <authorList>
            <person name="Dluhosova J."/>
            <person name="Istvanek J."/>
            <person name="Nedelnik J."/>
            <person name="Repkova J."/>
        </authorList>
    </citation>
    <scope>NUCLEOTIDE SEQUENCE [LARGE SCALE GENOMIC DNA]</scope>
    <source>
        <strain evidence="2">cv. 10/8</strain>
        <tissue evidence="1">Leaf</tissue>
    </source>
</reference>
<protein>
    <submittedName>
        <fullName evidence="1">Uncharacterized protein</fullName>
    </submittedName>
</protein>
<evidence type="ECO:0000313" key="2">
    <source>
        <dbReference type="Proteomes" id="UP000265520"/>
    </source>
</evidence>
<proteinExistence type="predicted"/>
<accession>A0A392VR43</accession>
<dbReference type="Proteomes" id="UP000265520">
    <property type="component" value="Unassembled WGS sequence"/>
</dbReference>
<evidence type="ECO:0000313" key="1">
    <source>
        <dbReference type="EMBL" id="MCI90786.1"/>
    </source>
</evidence>
<keyword evidence="2" id="KW-1185">Reference proteome</keyword>
<name>A0A392VR43_9FABA</name>
<comment type="caution">
    <text evidence="1">The sequence shown here is derived from an EMBL/GenBank/DDBJ whole genome shotgun (WGS) entry which is preliminary data.</text>
</comment>